<protein>
    <submittedName>
        <fullName evidence="5">TolC family protein</fullName>
    </submittedName>
</protein>
<reference evidence="5 6" key="1">
    <citation type="submission" date="2019-07" db="EMBL/GenBank/DDBJ databases">
        <title>Sphingomonas AE3 Genome sequencing and assembly.</title>
        <authorList>
            <person name="Kim H."/>
        </authorList>
    </citation>
    <scope>NUCLEOTIDE SEQUENCE [LARGE SCALE GENOMIC DNA]</scope>
    <source>
        <strain evidence="5 6">AE3</strain>
    </source>
</reference>
<dbReference type="OrthoDB" id="9791261at2"/>
<proteinExistence type="inferred from homology"/>
<comment type="similarity">
    <text evidence="1">Belongs to the outer membrane factor (OMF) (TC 1.B.17) family.</text>
</comment>
<dbReference type="Pfam" id="PF02321">
    <property type="entry name" value="OEP"/>
    <property type="match status" value="2"/>
</dbReference>
<dbReference type="AlphaFoldDB" id="A0A516IQC0"/>
<feature type="chain" id="PRO_5022024303" evidence="4">
    <location>
        <begin position="24"/>
        <end position="439"/>
    </location>
</feature>
<sequence length="439" mass="45600">MRFLAAAACAAVAAAGPMMPAAAQVGNPATPRVGSPSAQPAGPPAPVVAPRPEPRTGPLPGSLSLPQALDEAAARSPAIVAAEAEVAAAEARIRQAGYRSNPELSVEVENFAGTGELRGLRSTETTVAVNQRLDLGGRRSARVNAAQAALEVQKLKLAMAKADLLQSVREQFARAIAAREKLAQATENEGRARELARVAGILVEAGRDPPLRALRARSALAQAQAAREAAAADELAARSSLAALFGVSEPVGAVSGTALDLTPRQVTPDQSLDVRLADAERVAAQAGVREQLAERRLDPAVGVGVRHIRETGDVGLVAGLSMPLRLFDRNQGNIEAARQAAAAANARRASTLATTTAKARNAIANVEAAQRRVEALEKAAVPEATEALRLAELSYREGRASLIELIDIQNAYTAARTSLTEARLELALATAELGRILAQ</sequence>
<evidence type="ECO:0000256" key="1">
    <source>
        <dbReference type="ARBA" id="ARBA00007613"/>
    </source>
</evidence>
<evidence type="ECO:0000256" key="3">
    <source>
        <dbReference type="SAM" id="MobiDB-lite"/>
    </source>
</evidence>
<feature type="coiled-coil region" evidence="2">
    <location>
        <begin position="352"/>
        <end position="379"/>
    </location>
</feature>
<feature type="region of interest" description="Disordered" evidence="3">
    <location>
        <begin position="27"/>
        <end position="60"/>
    </location>
</feature>
<dbReference type="InterPro" id="IPR003423">
    <property type="entry name" value="OMP_efflux"/>
</dbReference>
<dbReference type="Proteomes" id="UP000321857">
    <property type="component" value="Chromosome"/>
</dbReference>
<dbReference type="PANTHER" id="PTHR30203:SF24">
    <property type="entry name" value="BLR4935 PROTEIN"/>
    <property type="match status" value="1"/>
</dbReference>
<dbReference type="GO" id="GO:0015562">
    <property type="term" value="F:efflux transmembrane transporter activity"/>
    <property type="evidence" value="ECO:0007669"/>
    <property type="project" value="InterPro"/>
</dbReference>
<keyword evidence="4" id="KW-0732">Signal</keyword>
<evidence type="ECO:0000256" key="4">
    <source>
        <dbReference type="SAM" id="SignalP"/>
    </source>
</evidence>
<dbReference type="InterPro" id="IPR010131">
    <property type="entry name" value="MdtP/NodT-like"/>
</dbReference>
<evidence type="ECO:0000313" key="5">
    <source>
        <dbReference type="EMBL" id="QDP19056.1"/>
    </source>
</evidence>
<keyword evidence="2" id="KW-0175">Coiled coil</keyword>
<accession>A0A516IQC0</accession>
<evidence type="ECO:0000256" key="2">
    <source>
        <dbReference type="SAM" id="Coils"/>
    </source>
</evidence>
<dbReference type="Gene3D" id="1.20.1600.10">
    <property type="entry name" value="Outer membrane efflux proteins (OEP)"/>
    <property type="match status" value="1"/>
</dbReference>
<name>A0A516IQC0_9SPHN</name>
<evidence type="ECO:0000313" key="6">
    <source>
        <dbReference type="Proteomes" id="UP000321857"/>
    </source>
</evidence>
<dbReference type="EMBL" id="CP041659">
    <property type="protein sequence ID" value="QDP19056.1"/>
    <property type="molecule type" value="Genomic_DNA"/>
</dbReference>
<gene>
    <name evidence="5" type="ORF">FMM02_03220</name>
</gene>
<dbReference type="SUPFAM" id="SSF56954">
    <property type="entry name" value="Outer membrane efflux proteins (OEP)"/>
    <property type="match status" value="1"/>
</dbReference>
<dbReference type="PANTHER" id="PTHR30203">
    <property type="entry name" value="OUTER MEMBRANE CATION EFFLUX PROTEIN"/>
    <property type="match status" value="1"/>
</dbReference>
<dbReference type="KEGG" id="sxa:FMM02_03220"/>
<feature type="signal peptide" evidence="4">
    <location>
        <begin position="1"/>
        <end position="23"/>
    </location>
</feature>
<feature type="compositionally biased region" description="Pro residues" evidence="3">
    <location>
        <begin position="41"/>
        <end position="57"/>
    </location>
</feature>
<organism evidence="5 6">
    <name type="scientific">Sphingomonas xanthus</name>
    <dbReference type="NCBI Taxonomy" id="2594473"/>
    <lineage>
        <taxon>Bacteria</taxon>
        <taxon>Pseudomonadati</taxon>
        <taxon>Pseudomonadota</taxon>
        <taxon>Alphaproteobacteria</taxon>
        <taxon>Sphingomonadales</taxon>
        <taxon>Sphingomonadaceae</taxon>
        <taxon>Sphingomonas</taxon>
    </lineage>
</organism>
<keyword evidence="6" id="KW-1185">Reference proteome</keyword>